<accession>E4L7F3</accession>
<dbReference type="AlphaFoldDB" id="E4L7F3"/>
<keyword evidence="1" id="KW-1133">Transmembrane helix</keyword>
<name>E4L7F3_9FIRM</name>
<keyword evidence="1" id="KW-0472">Membrane</keyword>
<comment type="caution">
    <text evidence="2">The sequence shown here is derived from an EMBL/GenBank/DDBJ whole genome shotgun (WGS) entry which is preliminary data.</text>
</comment>
<evidence type="ECO:0000313" key="3">
    <source>
        <dbReference type="Proteomes" id="UP000004594"/>
    </source>
</evidence>
<dbReference type="Proteomes" id="UP000004594">
    <property type="component" value="Unassembled WGS sequence"/>
</dbReference>
<protein>
    <submittedName>
        <fullName evidence="2">Uncharacterized protein</fullName>
    </submittedName>
</protein>
<feature type="transmembrane region" description="Helical" evidence="1">
    <location>
        <begin position="75"/>
        <end position="96"/>
    </location>
</feature>
<keyword evidence="1" id="KW-0812">Transmembrane</keyword>
<reference evidence="2 3" key="1">
    <citation type="submission" date="2010-11" db="EMBL/GenBank/DDBJ databases">
        <authorList>
            <person name="Durkin A.S."/>
            <person name="Madupu R."/>
            <person name="Torralba M."/>
            <person name="Gillis M."/>
            <person name="Methe B."/>
            <person name="Sutton G."/>
            <person name="Nelson K.E."/>
        </authorList>
    </citation>
    <scope>NUCLEOTIDE SEQUENCE [LARGE SCALE GENOMIC DNA]</scope>
    <source>
        <strain evidence="2 3">UPII 345-E</strain>
    </source>
</reference>
<organism evidence="2 3">
    <name type="scientific">Dialister micraerophilus UPII 345-E</name>
    <dbReference type="NCBI Taxonomy" id="910314"/>
    <lineage>
        <taxon>Bacteria</taxon>
        <taxon>Bacillati</taxon>
        <taxon>Bacillota</taxon>
        <taxon>Negativicutes</taxon>
        <taxon>Veillonellales</taxon>
        <taxon>Veillonellaceae</taxon>
        <taxon>Dialister</taxon>
    </lineage>
</organism>
<feature type="transmembrane region" description="Helical" evidence="1">
    <location>
        <begin position="14"/>
        <end position="35"/>
    </location>
</feature>
<feature type="transmembrane region" description="Helical" evidence="1">
    <location>
        <begin position="42"/>
        <end position="69"/>
    </location>
</feature>
<sequence>MVEFFNSITEINDVRIWFCFIGILVLCIETIKYFLKQKENKLVHFFTIVPVILGIISGIISLLCMIRAISVIYMLMSMIIFCCAMFLGVISCLFKLKKYSYIFIKTEKDYKKIKKTAWILFLCGLYFVILFIFIYFI</sequence>
<gene>
    <name evidence="2" type="ORF">HMPREF9220_1302</name>
</gene>
<feature type="transmembrane region" description="Helical" evidence="1">
    <location>
        <begin position="117"/>
        <end position="136"/>
    </location>
</feature>
<proteinExistence type="predicted"/>
<evidence type="ECO:0000256" key="1">
    <source>
        <dbReference type="SAM" id="Phobius"/>
    </source>
</evidence>
<evidence type="ECO:0000313" key="2">
    <source>
        <dbReference type="EMBL" id="EFR43339.1"/>
    </source>
</evidence>
<dbReference type="EMBL" id="AENT01000001">
    <property type="protein sequence ID" value="EFR43339.1"/>
    <property type="molecule type" value="Genomic_DNA"/>
</dbReference>